<protein>
    <submittedName>
        <fullName evidence="3">O-succinylbenzoate synthase</fullName>
    </submittedName>
</protein>
<name>A0AA37SQD0_9BACT</name>
<organism evidence="3 4">
    <name type="scientific">Portibacter lacus</name>
    <dbReference type="NCBI Taxonomy" id="1099794"/>
    <lineage>
        <taxon>Bacteria</taxon>
        <taxon>Pseudomonadati</taxon>
        <taxon>Bacteroidota</taxon>
        <taxon>Saprospiria</taxon>
        <taxon>Saprospirales</taxon>
        <taxon>Haliscomenobacteraceae</taxon>
        <taxon>Portibacter</taxon>
    </lineage>
</organism>
<dbReference type="Gene3D" id="3.30.390.10">
    <property type="entry name" value="Enolase-like, N-terminal domain"/>
    <property type="match status" value="1"/>
</dbReference>
<dbReference type="InterPro" id="IPR013342">
    <property type="entry name" value="Mandelate_racemase_C"/>
</dbReference>
<evidence type="ECO:0000256" key="1">
    <source>
        <dbReference type="ARBA" id="ARBA00022723"/>
    </source>
</evidence>
<dbReference type="InterPro" id="IPR029017">
    <property type="entry name" value="Enolase-like_N"/>
</dbReference>
<dbReference type="GO" id="GO:0046872">
    <property type="term" value="F:metal ion binding"/>
    <property type="evidence" value="ECO:0007669"/>
    <property type="project" value="UniProtKB-KW"/>
</dbReference>
<gene>
    <name evidence="3" type="primary">menC</name>
    <name evidence="3" type="ORF">GCM10007940_27220</name>
</gene>
<evidence type="ECO:0000313" key="4">
    <source>
        <dbReference type="Proteomes" id="UP001156666"/>
    </source>
</evidence>
<dbReference type="PROSITE" id="PS00909">
    <property type="entry name" value="MR_MLE_2"/>
    <property type="match status" value="1"/>
</dbReference>
<dbReference type="SUPFAM" id="SSF51604">
    <property type="entry name" value="Enolase C-terminal domain-like"/>
    <property type="match status" value="1"/>
</dbReference>
<keyword evidence="1" id="KW-0479">Metal-binding</keyword>
<dbReference type="Proteomes" id="UP001156666">
    <property type="component" value="Unassembled WGS sequence"/>
</dbReference>
<dbReference type="Gene3D" id="3.20.20.120">
    <property type="entry name" value="Enolase-like C-terminal domain"/>
    <property type="match status" value="1"/>
</dbReference>
<dbReference type="SFLD" id="SFLDF00009">
    <property type="entry name" value="o-succinylbenzoate_synthase"/>
    <property type="match status" value="1"/>
</dbReference>
<feature type="domain" description="Mandelate racemase/muconate lactonizing enzyme C-terminal" evidence="2">
    <location>
        <begin position="121"/>
        <end position="219"/>
    </location>
</feature>
<dbReference type="AlphaFoldDB" id="A0AA37SQD0"/>
<dbReference type="SUPFAM" id="SSF54826">
    <property type="entry name" value="Enolase N-terminal domain-like"/>
    <property type="match status" value="1"/>
</dbReference>
<dbReference type="PANTHER" id="PTHR48073">
    <property type="entry name" value="O-SUCCINYLBENZOATE SYNTHASE-RELATED"/>
    <property type="match status" value="1"/>
</dbReference>
<dbReference type="InterPro" id="IPR036849">
    <property type="entry name" value="Enolase-like_C_sf"/>
</dbReference>
<evidence type="ECO:0000259" key="2">
    <source>
        <dbReference type="SMART" id="SM00922"/>
    </source>
</evidence>
<dbReference type="PANTHER" id="PTHR48073:SF2">
    <property type="entry name" value="O-SUCCINYLBENZOATE SYNTHASE"/>
    <property type="match status" value="1"/>
</dbReference>
<accession>A0AA37SQD0</accession>
<evidence type="ECO:0000313" key="3">
    <source>
        <dbReference type="EMBL" id="GLR18107.1"/>
    </source>
</evidence>
<dbReference type="EMBL" id="BSOH01000015">
    <property type="protein sequence ID" value="GLR18107.1"/>
    <property type="molecule type" value="Genomic_DNA"/>
</dbReference>
<dbReference type="InterPro" id="IPR029065">
    <property type="entry name" value="Enolase_C-like"/>
</dbReference>
<dbReference type="Pfam" id="PF13378">
    <property type="entry name" value="MR_MLE_C"/>
    <property type="match status" value="1"/>
</dbReference>
<reference evidence="3" key="1">
    <citation type="journal article" date="2014" name="Int. J. Syst. Evol. Microbiol.">
        <title>Complete genome sequence of Corynebacterium casei LMG S-19264T (=DSM 44701T), isolated from a smear-ripened cheese.</title>
        <authorList>
            <consortium name="US DOE Joint Genome Institute (JGI-PGF)"/>
            <person name="Walter F."/>
            <person name="Albersmeier A."/>
            <person name="Kalinowski J."/>
            <person name="Ruckert C."/>
        </authorList>
    </citation>
    <scope>NUCLEOTIDE SEQUENCE</scope>
    <source>
        <strain evidence="3">NBRC 108769</strain>
    </source>
</reference>
<keyword evidence="4" id="KW-1185">Reference proteome</keyword>
<dbReference type="CDD" id="cd03320">
    <property type="entry name" value="OSBS"/>
    <property type="match status" value="1"/>
</dbReference>
<dbReference type="SMART" id="SM00922">
    <property type="entry name" value="MR_MLE"/>
    <property type="match status" value="1"/>
</dbReference>
<dbReference type="GO" id="GO:0009063">
    <property type="term" value="P:amino acid catabolic process"/>
    <property type="evidence" value="ECO:0007669"/>
    <property type="project" value="InterPro"/>
</dbReference>
<dbReference type="GO" id="GO:0016854">
    <property type="term" value="F:racemase and epimerase activity"/>
    <property type="evidence" value="ECO:0007669"/>
    <property type="project" value="UniProtKB-ARBA"/>
</dbReference>
<proteinExistence type="predicted"/>
<reference evidence="3" key="2">
    <citation type="submission" date="2023-01" db="EMBL/GenBank/DDBJ databases">
        <title>Draft genome sequence of Portibacter lacus strain NBRC 108769.</title>
        <authorList>
            <person name="Sun Q."/>
            <person name="Mori K."/>
        </authorList>
    </citation>
    <scope>NUCLEOTIDE SEQUENCE</scope>
    <source>
        <strain evidence="3">NBRC 108769</strain>
    </source>
</reference>
<dbReference type="SFLD" id="SFLDS00001">
    <property type="entry name" value="Enolase"/>
    <property type="match status" value="1"/>
</dbReference>
<sequence length="339" mass="38160">MRIRWKKRILNFKRPSGTSRGVLKQKPTYYLILEEEGKIGIGECSPLSGLSIDDRPDYEDQLDTVVNNPEIDLMAFPSIRFGLEMAKLDHANGGQRMIYESAFSQGRDGIPINGLIWMGAPDFMKSQINDLLKRGFTCLKMKIGAINFQDELEILARIRKEYPASDLILRVDANGAFSPAEALEKLKRLSELSLHSIEQPIKAGQEAEMARLCEVSPLDIALDEELIPVLNLVDKKKLLETIKPPYIILKPSLVGGFESSDEWISEAEKLGIDWWATSALESNIGLNAISQWTYIKNPNGHQGLGTGSLYTNNIDSPLEIQGEHIHYNPNRQWQLDELL</sequence>
<dbReference type="InterPro" id="IPR018110">
    <property type="entry name" value="Mandel_Rmase/mucon_lact_enz_CS"/>
</dbReference>
<dbReference type="SFLD" id="SFLDG00180">
    <property type="entry name" value="muconate_cycloisomerase"/>
    <property type="match status" value="1"/>
</dbReference>
<comment type="caution">
    <text evidence="3">The sequence shown here is derived from an EMBL/GenBank/DDBJ whole genome shotgun (WGS) entry which is preliminary data.</text>
</comment>